<keyword evidence="2" id="KW-1185">Reference proteome</keyword>
<reference evidence="1" key="1">
    <citation type="journal article" date="2022" name="Int. J. Mol. Sci.">
        <title>Draft Genome of Tanacetum Coccineum: Genomic Comparison of Closely Related Tanacetum-Family Plants.</title>
        <authorList>
            <person name="Yamashiro T."/>
            <person name="Shiraishi A."/>
            <person name="Nakayama K."/>
            <person name="Satake H."/>
        </authorList>
    </citation>
    <scope>NUCLEOTIDE SEQUENCE</scope>
</reference>
<protein>
    <recommendedName>
        <fullName evidence="3">MAK10-like protein</fullName>
    </recommendedName>
</protein>
<comment type="caution">
    <text evidence="1">The sequence shown here is derived from an EMBL/GenBank/DDBJ whole genome shotgun (WGS) entry which is preliminary data.</text>
</comment>
<reference evidence="1" key="2">
    <citation type="submission" date="2022-01" db="EMBL/GenBank/DDBJ databases">
        <authorList>
            <person name="Yamashiro T."/>
            <person name="Shiraishi A."/>
            <person name="Satake H."/>
            <person name="Nakayama K."/>
        </authorList>
    </citation>
    <scope>NUCLEOTIDE SEQUENCE</scope>
</reference>
<evidence type="ECO:0000313" key="2">
    <source>
        <dbReference type="Proteomes" id="UP001151760"/>
    </source>
</evidence>
<dbReference type="EMBL" id="BQNB010015445">
    <property type="protein sequence ID" value="GJT40125.1"/>
    <property type="molecule type" value="Genomic_DNA"/>
</dbReference>
<organism evidence="1 2">
    <name type="scientific">Tanacetum coccineum</name>
    <dbReference type="NCBI Taxonomy" id="301880"/>
    <lineage>
        <taxon>Eukaryota</taxon>
        <taxon>Viridiplantae</taxon>
        <taxon>Streptophyta</taxon>
        <taxon>Embryophyta</taxon>
        <taxon>Tracheophyta</taxon>
        <taxon>Spermatophyta</taxon>
        <taxon>Magnoliopsida</taxon>
        <taxon>eudicotyledons</taxon>
        <taxon>Gunneridae</taxon>
        <taxon>Pentapetalae</taxon>
        <taxon>asterids</taxon>
        <taxon>campanulids</taxon>
        <taxon>Asterales</taxon>
        <taxon>Asteraceae</taxon>
        <taxon>Asteroideae</taxon>
        <taxon>Anthemideae</taxon>
        <taxon>Anthemidinae</taxon>
        <taxon>Tanacetum</taxon>
    </lineage>
</organism>
<accession>A0ABQ5DLQ4</accession>
<proteinExistence type="predicted"/>
<dbReference type="Proteomes" id="UP001151760">
    <property type="component" value="Unassembled WGS sequence"/>
</dbReference>
<gene>
    <name evidence="1" type="ORF">Tco_0939990</name>
</gene>
<evidence type="ECO:0008006" key="3">
    <source>
        <dbReference type="Google" id="ProtNLM"/>
    </source>
</evidence>
<evidence type="ECO:0000313" key="1">
    <source>
        <dbReference type="EMBL" id="GJT40125.1"/>
    </source>
</evidence>
<name>A0ABQ5DLQ4_9ASTR</name>
<sequence>MGDTNLIRTLGDYSKPSHEGYRNTIELPVGNNMGKNAPAFISIFPTGAMLALAFETSSSRINHPWRGSLTSFLSMISPVDRKTPQRYLDVPTTSRRISLRSMDSFQGLTPKSPSSWHRSLAPKDPILYDNESWNDPRDFAKPIKGISLPQNVLSTFDRHLIELDNQVQHLMEAHLATMQSTVVPATLSIAWKIPNKPLL</sequence>